<feature type="transmembrane region" description="Helical" evidence="2">
    <location>
        <begin position="270"/>
        <end position="289"/>
    </location>
</feature>
<reference evidence="3 4" key="1">
    <citation type="submission" date="2016-08" db="EMBL/GenBank/DDBJ databases">
        <title>Genomes of anaerobic fungi encode conserved fungal cellulosomes for biomass hydrolysis.</title>
        <authorList>
            <consortium name="DOE Joint Genome Institute"/>
            <person name="Haitjema C.H."/>
            <person name="Gilmore S.P."/>
            <person name="Henske J.K."/>
            <person name="Solomon K.V."/>
            <person name="De Groot R."/>
            <person name="Kuo A."/>
            <person name="Mondo S.J."/>
            <person name="Salamov A.A."/>
            <person name="Labutti K."/>
            <person name="Zhao Z."/>
            <person name="Chiniquy J."/>
            <person name="Barry K."/>
            <person name="Brewer H.M."/>
            <person name="Purvine S.O."/>
            <person name="Wright A.T."/>
            <person name="Boxma B."/>
            <person name="Van Alen T."/>
            <person name="Hackstein J.H."/>
            <person name="Baker S.E."/>
            <person name="Grigoriev I.V."/>
            <person name="O'Malley M.A."/>
        </authorList>
    </citation>
    <scope>NUCLEOTIDE SEQUENCE [LARGE SCALE GENOMIC DNA]</scope>
    <source>
        <strain evidence="4">finn</strain>
    </source>
</reference>
<feature type="compositionally biased region" description="Low complexity" evidence="1">
    <location>
        <begin position="500"/>
        <end position="517"/>
    </location>
</feature>
<evidence type="ECO:0000256" key="1">
    <source>
        <dbReference type="SAM" id="MobiDB-lite"/>
    </source>
</evidence>
<keyword evidence="2" id="KW-0812">Transmembrane</keyword>
<feature type="transmembrane region" description="Helical" evidence="2">
    <location>
        <begin position="749"/>
        <end position="770"/>
    </location>
</feature>
<feature type="compositionally biased region" description="Basic and acidic residues" evidence="1">
    <location>
        <begin position="523"/>
        <end position="538"/>
    </location>
</feature>
<evidence type="ECO:0000313" key="3">
    <source>
        <dbReference type="EMBL" id="ORX48390.1"/>
    </source>
</evidence>
<feature type="transmembrane region" description="Helical" evidence="2">
    <location>
        <begin position="295"/>
        <end position="314"/>
    </location>
</feature>
<evidence type="ECO:0000256" key="2">
    <source>
        <dbReference type="SAM" id="Phobius"/>
    </source>
</evidence>
<keyword evidence="4" id="KW-1185">Reference proteome</keyword>
<feature type="region of interest" description="Disordered" evidence="1">
    <location>
        <begin position="496"/>
        <end position="542"/>
    </location>
</feature>
<proteinExistence type="predicted"/>
<evidence type="ECO:0000313" key="4">
    <source>
        <dbReference type="Proteomes" id="UP000193719"/>
    </source>
</evidence>
<dbReference type="STRING" id="1754191.A0A1Y1V6E4"/>
<feature type="transmembrane region" description="Helical" evidence="2">
    <location>
        <begin position="123"/>
        <end position="148"/>
    </location>
</feature>
<keyword evidence="2" id="KW-0472">Membrane</keyword>
<feature type="transmembrane region" description="Helical" evidence="2">
    <location>
        <begin position="1035"/>
        <end position="1053"/>
    </location>
</feature>
<sequence length="1316" mass="153301">MNEKSNNALYENQSFIRKHTDSLYSLMYNVSSKTVINPIITCLLFFVEDIQLLYFAYFDNSVISMNENIRSKIKMMGFDDNYIIFYYCQLAFNVLFLAGVAIILFYVFFISIEKYKENRCFKYLRLIFILYNTILFPLYSHIFAKALISKNGKLAAFPYIDYTQGQMALFVIGVLSFIFFIIGQLLVLPYVFINPTPFNKGNSLCQTYGYLGQKYNIFVIILCFLTVVMKNYIGYSKLIPILMFLFILYSLSELLNAQPYFNKHVNHFRSGMWTMILGISIVDLFSMLYGNGRSFFSIISFVIGIISFFIGIFLSRYRYNKHIREIYMRFKAKKLEDKNVNNNGEVSLSIESHESSNPDNEEKSNSEKSYSESNDDDDDNDEEEDDDEKDSSENSDEDDDNVDTSDNDDNSAFVSDRISEKITSFSRIKDIVNDRIMNEPVIVFSKLNDFELSCRFIWNNETREAFNLMKEFYIERLSKEDMNMIIGIKKDGYEDEEDINNNNSDYDGSDNNSSNNSDDYDDSDKKKGSANENKKNSEAMDDDQITNKPDYLLKKALNYKINYLQKYFIKFLIFDIKDKKKEDTDYYKNEYFEYMSRLQHEAIEKHITLLNLMKGFFNNIIFLNSNRGVGNNDTFDIDKFLILSCNLKDETSKLYQKIIAQFPDEKSSYQLYTLFMTEVMNQTEGDDSIGALNNKIAKQKSKMGSLMSLGVSNAGGSTYGGDLEGRRRKIYKKNMIQALTNKYKRYSKLTLGTFFLISILYIISIVYGFIHINSYNTSVNNIQVLSEMNYIVHNILSRTRMLTSSMALGEMNVLQENLPVLEGYIDIIESQYIPILKKYAFNPPSDNPIILYDPNNGGDTKSEYVNLNGYELVKNIIVWSRELFSVSLEEWLNRVEKGENILLDYRFRMFAENFKYYYYDVMEESVNILYKDEITSKNEKVMILYILTGFFVALSLIINFLGLTPLYYNTKHIYDKTMGMFRYLLKGSVKDIVAKFDNSIESITDIFDNSFDTKKAKYNVDKNAFSFYYIKFKGYLVNILLICSILCLTKPIITKDKEIVNSVNYNMYAGKRKEMVLFLSIFAYEVLIHDEYVYAPGTAETYLNYEIEKLEKLQNELYSGTMGALSTAKMRYLDSINIVNGCKLDQEICDTIDEYYDYDFTKGLVKTGLNNIIEEFLNKMKIIAYKSRIKDIKNEQYMYNNDHNYILKAINAYTCPEFLFELNVMQHIIGGLEKFDKIVYDKIYESIKAASSNLVLTTLLGILLITISSFITYRSVIDANKKIIELINVIFIVPQSTVNMIPQFKRFIETSSFEEE</sequence>
<feature type="transmembrane region" description="Helical" evidence="2">
    <location>
        <begin position="214"/>
        <end position="233"/>
    </location>
</feature>
<feature type="transmembrane region" description="Helical" evidence="2">
    <location>
        <begin position="35"/>
        <end position="57"/>
    </location>
</feature>
<feature type="transmembrane region" description="Helical" evidence="2">
    <location>
        <begin position="1254"/>
        <end position="1273"/>
    </location>
</feature>
<dbReference type="EMBL" id="MCFH01000027">
    <property type="protein sequence ID" value="ORX48390.1"/>
    <property type="molecule type" value="Genomic_DNA"/>
</dbReference>
<feature type="compositionally biased region" description="Basic and acidic residues" evidence="1">
    <location>
        <begin position="351"/>
        <end position="370"/>
    </location>
</feature>
<organism evidence="3 4">
    <name type="scientific">Piromyces finnis</name>
    <dbReference type="NCBI Taxonomy" id="1754191"/>
    <lineage>
        <taxon>Eukaryota</taxon>
        <taxon>Fungi</taxon>
        <taxon>Fungi incertae sedis</taxon>
        <taxon>Chytridiomycota</taxon>
        <taxon>Chytridiomycota incertae sedis</taxon>
        <taxon>Neocallimastigomycetes</taxon>
        <taxon>Neocallimastigales</taxon>
        <taxon>Neocallimastigaceae</taxon>
        <taxon>Piromyces</taxon>
    </lineage>
</organism>
<feature type="compositionally biased region" description="Acidic residues" evidence="1">
    <location>
        <begin position="373"/>
        <end position="409"/>
    </location>
</feature>
<comment type="caution">
    <text evidence="3">The sequence shown here is derived from an EMBL/GenBank/DDBJ whole genome shotgun (WGS) entry which is preliminary data.</text>
</comment>
<gene>
    <name evidence="3" type="ORF">BCR36DRAFT_405014</name>
</gene>
<dbReference type="Proteomes" id="UP000193719">
    <property type="component" value="Unassembled WGS sequence"/>
</dbReference>
<reference evidence="3 4" key="2">
    <citation type="submission" date="2016-08" db="EMBL/GenBank/DDBJ databases">
        <title>Pervasive Adenine N6-methylation of Active Genes in Fungi.</title>
        <authorList>
            <consortium name="DOE Joint Genome Institute"/>
            <person name="Mondo S.J."/>
            <person name="Dannebaum R.O."/>
            <person name="Kuo R.C."/>
            <person name="Labutti K."/>
            <person name="Haridas S."/>
            <person name="Kuo A."/>
            <person name="Salamov A."/>
            <person name="Ahrendt S.R."/>
            <person name="Lipzen A."/>
            <person name="Sullivan W."/>
            <person name="Andreopoulos W.B."/>
            <person name="Clum A."/>
            <person name="Lindquist E."/>
            <person name="Daum C."/>
            <person name="Ramamoorthy G.K."/>
            <person name="Gryganskyi A."/>
            <person name="Culley D."/>
            <person name="Magnuson J.K."/>
            <person name="James T.Y."/>
            <person name="O'Malley M.A."/>
            <person name="Stajich J.E."/>
            <person name="Spatafora J.W."/>
            <person name="Visel A."/>
            <person name="Grigoriev I.V."/>
        </authorList>
    </citation>
    <scope>NUCLEOTIDE SEQUENCE [LARGE SCALE GENOMIC DNA]</scope>
    <source>
        <strain evidence="4">finn</strain>
    </source>
</reference>
<dbReference type="OrthoDB" id="2156462at2759"/>
<feature type="transmembrane region" description="Helical" evidence="2">
    <location>
        <begin position="942"/>
        <end position="968"/>
    </location>
</feature>
<feature type="transmembrane region" description="Helical" evidence="2">
    <location>
        <begin position="239"/>
        <end position="258"/>
    </location>
</feature>
<keyword evidence="2" id="KW-1133">Transmembrane helix</keyword>
<feature type="transmembrane region" description="Helical" evidence="2">
    <location>
        <begin position="84"/>
        <end position="111"/>
    </location>
</feature>
<name>A0A1Y1V6E4_9FUNG</name>
<protein>
    <submittedName>
        <fullName evidence="3">Uncharacterized protein</fullName>
    </submittedName>
</protein>
<feature type="region of interest" description="Disordered" evidence="1">
    <location>
        <begin position="348"/>
        <end position="413"/>
    </location>
</feature>
<feature type="transmembrane region" description="Helical" evidence="2">
    <location>
        <begin position="168"/>
        <end position="193"/>
    </location>
</feature>
<accession>A0A1Y1V6E4</accession>